<dbReference type="Gene3D" id="3.90.780.10">
    <property type="entry name" value="5'-Nucleotidase, C-terminal domain"/>
    <property type="match status" value="1"/>
</dbReference>
<dbReference type="PRINTS" id="PR01607">
    <property type="entry name" value="APYRASEFAMLY"/>
</dbReference>
<dbReference type="PROSITE" id="PS51257">
    <property type="entry name" value="PROKAR_LIPOPROTEIN"/>
    <property type="match status" value="1"/>
</dbReference>
<name>A0ABW4ZGQ2_9SPHI</name>
<dbReference type="PANTHER" id="PTHR11575:SF24">
    <property type="entry name" value="5'-NUCLEOTIDASE"/>
    <property type="match status" value="1"/>
</dbReference>
<dbReference type="Pfam" id="PF02872">
    <property type="entry name" value="5_nucleotid_C"/>
    <property type="match status" value="1"/>
</dbReference>
<dbReference type="RefSeq" id="WP_255900129.1">
    <property type="nucleotide sequence ID" value="NZ_JAFMZO010000001.1"/>
</dbReference>
<proteinExistence type="predicted"/>
<feature type="domain" description="5'-Nucleotidase C-terminal" evidence="1">
    <location>
        <begin position="66"/>
        <end position="204"/>
    </location>
</feature>
<dbReference type="InterPro" id="IPR008334">
    <property type="entry name" value="5'-Nucleotdase_C"/>
</dbReference>
<dbReference type="EMBL" id="JBHUHZ010000001">
    <property type="protein sequence ID" value="MFD2161105.1"/>
    <property type="molecule type" value="Genomic_DNA"/>
</dbReference>
<evidence type="ECO:0000259" key="1">
    <source>
        <dbReference type="Pfam" id="PF02872"/>
    </source>
</evidence>
<keyword evidence="3" id="KW-1185">Reference proteome</keyword>
<evidence type="ECO:0000313" key="2">
    <source>
        <dbReference type="EMBL" id="MFD2161105.1"/>
    </source>
</evidence>
<reference evidence="3" key="1">
    <citation type="journal article" date="2019" name="Int. J. Syst. Evol. Microbiol.">
        <title>The Global Catalogue of Microorganisms (GCM) 10K type strain sequencing project: providing services to taxonomists for standard genome sequencing and annotation.</title>
        <authorList>
            <consortium name="The Broad Institute Genomics Platform"/>
            <consortium name="The Broad Institute Genome Sequencing Center for Infectious Disease"/>
            <person name="Wu L."/>
            <person name="Ma J."/>
        </authorList>
    </citation>
    <scope>NUCLEOTIDE SEQUENCE [LARGE SCALE GENOMIC DNA]</scope>
    <source>
        <strain evidence="3">KCTC 42217</strain>
    </source>
</reference>
<dbReference type="PANTHER" id="PTHR11575">
    <property type="entry name" value="5'-NUCLEOTIDASE-RELATED"/>
    <property type="match status" value="1"/>
</dbReference>
<organism evidence="2 3">
    <name type="scientific">Paradesertivirga mongoliensis</name>
    <dbReference type="NCBI Taxonomy" id="2100740"/>
    <lineage>
        <taxon>Bacteria</taxon>
        <taxon>Pseudomonadati</taxon>
        <taxon>Bacteroidota</taxon>
        <taxon>Sphingobacteriia</taxon>
        <taxon>Sphingobacteriales</taxon>
        <taxon>Sphingobacteriaceae</taxon>
        <taxon>Paradesertivirga</taxon>
    </lineage>
</organism>
<dbReference type="Proteomes" id="UP001597387">
    <property type="component" value="Unassembled WGS sequence"/>
</dbReference>
<dbReference type="InterPro" id="IPR036907">
    <property type="entry name" value="5'-Nucleotdase_C_sf"/>
</dbReference>
<dbReference type="InterPro" id="IPR006179">
    <property type="entry name" value="5_nucleotidase/apyrase"/>
</dbReference>
<dbReference type="SUPFAM" id="SSF55816">
    <property type="entry name" value="5'-nucleotidase (syn. UDP-sugar hydrolase), C-terminal domain"/>
    <property type="match status" value="1"/>
</dbReference>
<protein>
    <submittedName>
        <fullName evidence="2">5'-nucleotidase C-terminal domain-containing protein</fullName>
    </submittedName>
</protein>
<comment type="caution">
    <text evidence="2">The sequence shown here is derived from an EMBL/GenBank/DDBJ whole genome shotgun (WGS) entry which is preliminary data.</text>
</comment>
<sequence length="254" mass="28754">MRLRQIKKFFILLGVLALSSCTGAYKYVSSKERLYLIDRSLPLDSSVLNFYYPYKLKIDSQMNAVIANTATEITRGRPEGRLNNLAADGLAAIAKKHQIDFDFLHINYKTLRVPLPPGPIRTYKIFELMPFENNLVSIKMKGSDVFDLFQYMARLGGDPISGASFKIEEGRATKILIKGETLDFDKAYTVLTNDYLANGGDNASVYLKALERKDYNVKLRNAFMEYLVQLNNTESQINPQIDGRIVSDKVIADE</sequence>
<gene>
    <name evidence="2" type="ORF">ACFSJU_01810</name>
</gene>
<accession>A0ABW4ZGQ2</accession>
<evidence type="ECO:0000313" key="3">
    <source>
        <dbReference type="Proteomes" id="UP001597387"/>
    </source>
</evidence>